<dbReference type="Proteomes" id="UP000324800">
    <property type="component" value="Unassembled WGS sequence"/>
</dbReference>
<feature type="non-terminal residue" evidence="1">
    <location>
        <position position="226"/>
    </location>
</feature>
<evidence type="ECO:0000313" key="2">
    <source>
        <dbReference type="Proteomes" id="UP000324800"/>
    </source>
</evidence>
<protein>
    <submittedName>
        <fullName evidence="1">Uncharacterized protein</fullName>
    </submittedName>
</protein>
<proteinExistence type="predicted"/>
<dbReference type="EMBL" id="SNRW01029310">
    <property type="protein sequence ID" value="KAA6358821.1"/>
    <property type="molecule type" value="Genomic_DNA"/>
</dbReference>
<organism evidence="1 2">
    <name type="scientific">Streblomastix strix</name>
    <dbReference type="NCBI Taxonomy" id="222440"/>
    <lineage>
        <taxon>Eukaryota</taxon>
        <taxon>Metamonada</taxon>
        <taxon>Preaxostyla</taxon>
        <taxon>Oxymonadida</taxon>
        <taxon>Streblomastigidae</taxon>
        <taxon>Streblomastix</taxon>
    </lineage>
</organism>
<name>A0A5J4TN29_9EUKA</name>
<evidence type="ECO:0000313" key="1">
    <source>
        <dbReference type="EMBL" id="KAA6358821.1"/>
    </source>
</evidence>
<comment type="caution">
    <text evidence="1">The sequence shown here is derived from an EMBL/GenBank/DDBJ whole genome shotgun (WGS) entry which is preliminary data.</text>
</comment>
<gene>
    <name evidence="1" type="ORF">EZS28_045652</name>
</gene>
<dbReference type="AlphaFoldDB" id="A0A5J4TN29"/>
<reference evidence="1 2" key="1">
    <citation type="submission" date="2019-03" db="EMBL/GenBank/DDBJ databases">
        <title>Single cell metagenomics reveals metabolic interactions within the superorganism composed of flagellate Streblomastix strix and complex community of Bacteroidetes bacteria on its surface.</title>
        <authorList>
            <person name="Treitli S.C."/>
            <person name="Kolisko M."/>
            <person name="Husnik F."/>
            <person name="Keeling P."/>
            <person name="Hampl V."/>
        </authorList>
    </citation>
    <scope>NUCLEOTIDE SEQUENCE [LARGE SCALE GENOMIC DNA]</scope>
    <source>
        <strain evidence="1">ST1C</strain>
    </source>
</reference>
<accession>A0A5J4TN29</accession>
<sequence>MLLRIWRNLLFIFTTKDLARLLIQKKIEIVFTDLAKQPNQTAAAIITILTAYWEKFCPKMTAKIVKACCYQYSVGKPSAFTAKIVISTLLEINSATLLKVEGTTSHLMAPQHPDRCVSITLTAITSAIRLKALIEDQFKQIEALNIRNFSEQDSVLNVVKAPCASSSYHGRGCQAMKYPAMVVIRQFVGKFALNTTNLGQNGSSALTVPFGDSLVVEAAINLQILI</sequence>